<keyword evidence="3" id="KW-0808">Transferase</keyword>
<dbReference type="InterPro" id="IPR050640">
    <property type="entry name" value="Bact_2-comp_sensor_kinase"/>
</dbReference>
<name>A0A938WT02_9BACT</name>
<dbReference type="Proteomes" id="UP000706891">
    <property type="component" value="Unassembled WGS sequence"/>
</dbReference>
<organism evidence="3 4">
    <name type="scientific">Marseilla massiliensis</name>
    <dbReference type="NCBI Taxonomy" id="1841864"/>
    <lineage>
        <taxon>Bacteria</taxon>
        <taxon>Pseudomonadati</taxon>
        <taxon>Bacteroidota</taxon>
        <taxon>Bacteroidia</taxon>
        <taxon>Bacteroidales</taxon>
        <taxon>Prevotellaceae</taxon>
        <taxon>Marseilla</taxon>
    </lineage>
</organism>
<dbReference type="Pfam" id="PF06580">
    <property type="entry name" value="His_kinase"/>
    <property type="match status" value="1"/>
</dbReference>
<protein>
    <submittedName>
        <fullName evidence="3">Sensor histidine kinase</fullName>
    </submittedName>
</protein>
<comment type="caution">
    <text evidence="3">The sequence shown here is derived from an EMBL/GenBank/DDBJ whole genome shotgun (WGS) entry which is preliminary data.</text>
</comment>
<feature type="domain" description="Signal transduction histidine kinase internal region" evidence="2">
    <location>
        <begin position="166"/>
        <end position="243"/>
    </location>
</feature>
<keyword evidence="1" id="KW-1133">Transmembrane helix</keyword>
<dbReference type="PANTHER" id="PTHR34220:SF7">
    <property type="entry name" value="SENSOR HISTIDINE KINASE YPDA"/>
    <property type="match status" value="1"/>
</dbReference>
<reference evidence="3" key="2">
    <citation type="journal article" date="2021" name="Sci. Rep.">
        <title>The distribution of antibiotic resistance genes in chicken gut microbiota commensals.</title>
        <authorList>
            <person name="Juricova H."/>
            <person name="Matiasovicova J."/>
            <person name="Kubasova T."/>
            <person name="Cejkova D."/>
            <person name="Rychlik I."/>
        </authorList>
    </citation>
    <scope>NUCLEOTIDE SEQUENCE</scope>
    <source>
        <strain evidence="3">An824</strain>
    </source>
</reference>
<keyword evidence="1" id="KW-0472">Membrane</keyword>
<dbReference type="GO" id="GO:0000155">
    <property type="term" value="F:phosphorelay sensor kinase activity"/>
    <property type="evidence" value="ECO:0007669"/>
    <property type="project" value="InterPro"/>
</dbReference>
<dbReference type="EMBL" id="JACJJG010000037">
    <property type="protein sequence ID" value="MBM6673808.1"/>
    <property type="molecule type" value="Genomic_DNA"/>
</dbReference>
<sequence>MKFWFDTLRSRLLLTLVTYALYLLLYIATDSVARDYYLGGGYSAWGYVIDIVTTLVMIFLFVQLSIFYSRAVHQRLVSTTHPYGGLMAYSVTLLLLNNLVAYVLARLTGYLFFIDGLPFLQVQHIYVYATMAAFISGTYTSAYYLHQYMIDADEKKRLETVAMQEKMNALKQQIDPHFMFNNFSILSELIVEDGRLAVKFLDNLSKVYRYVIGNHDKDTVALSAELAFLDSYMYLMSMRYEDAVIVSVSGELRNSPGRIPPVSLQLLVENALKHNRFSATQPLLVRLSVVDGCVVVSNTMHPLASPPVSTGVGLSNITARYALLCNRKPRVSKADGVFTVYLPIITDAPHE</sequence>
<gene>
    <name evidence="3" type="ORF">H6A34_07960</name>
</gene>
<dbReference type="PANTHER" id="PTHR34220">
    <property type="entry name" value="SENSOR HISTIDINE KINASE YPDA"/>
    <property type="match status" value="1"/>
</dbReference>
<feature type="transmembrane region" description="Helical" evidence="1">
    <location>
        <begin position="44"/>
        <end position="66"/>
    </location>
</feature>
<dbReference type="AlphaFoldDB" id="A0A938WT02"/>
<keyword evidence="1" id="KW-0812">Transmembrane</keyword>
<evidence type="ECO:0000313" key="4">
    <source>
        <dbReference type="Proteomes" id="UP000706891"/>
    </source>
</evidence>
<keyword evidence="4" id="KW-1185">Reference proteome</keyword>
<evidence type="ECO:0000313" key="3">
    <source>
        <dbReference type="EMBL" id="MBM6673808.1"/>
    </source>
</evidence>
<feature type="transmembrane region" description="Helical" evidence="1">
    <location>
        <begin position="125"/>
        <end position="145"/>
    </location>
</feature>
<reference evidence="3" key="1">
    <citation type="submission" date="2020-08" db="EMBL/GenBank/DDBJ databases">
        <authorList>
            <person name="Cejkova D."/>
            <person name="Kubasova T."/>
            <person name="Jahodarova E."/>
            <person name="Rychlik I."/>
        </authorList>
    </citation>
    <scope>NUCLEOTIDE SEQUENCE</scope>
    <source>
        <strain evidence="3">An824</strain>
    </source>
</reference>
<evidence type="ECO:0000256" key="1">
    <source>
        <dbReference type="SAM" id="Phobius"/>
    </source>
</evidence>
<proteinExistence type="predicted"/>
<feature type="transmembrane region" description="Helical" evidence="1">
    <location>
        <begin position="86"/>
        <end position="105"/>
    </location>
</feature>
<keyword evidence="3" id="KW-0418">Kinase</keyword>
<dbReference type="InterPro" id="IPR010559">
    <property type="entry name" value="Sig_transdc_His_kin_internal"/>
</dbReference>
<feature type="transmembrane region" description="Helical" evidence="1">
    <location>
        <begin position="12"/>
        <end position="29"/>
    </location>
</feature>
<accession>A0A938WT02</accession>
<dbReference type="GO" id="GO:0016020">
    <property type="term" value="C:membrane"/>
    <property type="evidence" value="ECO:0007669"/>
    <property type="project" value="InterPro"/>
</dbReference>
<dbReference type="RefSeq" id="WP_205104733.1">
    <property type="nucleotide sequence ID" value="NZ_JACJJG010000037.1"/>
</dbReference>
<evidence type="ECO:0000259" key="2">
    <source>
        <dbReference type="Pfam" id="PF06580"/>
    </source>
</evidence>